<feature type="region of interest" description="Disordered" evidence="2">
    <location>
        <begin position="579"/>
        <end position="726"/>
    </location>
</feature>
<keyword evidence="3" id="KW-0472">Membrane</keyword>
<feature type="compositionally biased region" description="Basic and acidic residues" evidence="2">
    <location>
        <begin position="675"/>
        <end position="690"/>
    </location>
</feature>
<evidence type="ECO:0000256" key="2">
    <source>
        <dbReference type="SAM" id="MobiDB-lite"/>
    </source>
</evidence>
<dbReference type="InterPro" id="IPR011701">
    <property type="entry name" value="MFS"/>
</dbReference>
<dbReference type="PANTHER" id="PTHR11360">
    <property type="entry name" value="MONOCARBOXYLATE TRANSPORTER"/>
    <property type="match status" value="1"/>
</dbReference>
<name>K1PRR1_MAGGI</name>
<organism evidence="5">
    <name type="scientific">Magallana gigas</name>
    <name type="common">Pacific oyster</name>
    <name type="synonym">Crassostrea gigas</name>
    <dbReference type="NCBI Taxonomy" id="29159"/>
    <lineage>
        <taxon>Eukaryota</taxon>
        <taxon>Metazoa</taxon>
        <taxon>Spiralia</taxon>
        <taxon>Lophotrochozoa</taxon>
        <taxon>Mollusca</taxon>
        <taxon>Bivalvia</taxon>
        <taxon>Autobranchia</taxon>
        <taxon>Pteriomorphia</taxon>
        <taxon>Ostreida</taxon>
        <taxon>Ostreoidea</taxon>
        <taxon>Ostreidae</taxon>
        <taxon>Magallana</taxon>
    </lineage>
</organism>
<dbReference type="PANTHER" id="PTHR11360:SF284">
    <property type="entry name" value="EG:103B4.3 PROTEIN-RELATED"/>
    <property type="match status" value="1"/>
</dbReference>
<keyword evidence="3" id="KW-1133">Transmembrane helix</keyword>
<dbReference type="GO" id="GO:0008028">
    <property type="term" value="F:monocarboxylic acid transmembrane transporter activity"/>
    <property type="evidence" value="ECO:0007669"/>
    <property type="project" value="TreeGrafter"/>
</dbReference>
<dbReference type="CDD" id="cd17352">
    <property type="entry name" value="MFS_MCT_SLC16"/>
    <property type="match status" value="1"/>
</dbReference>
<keyword evidence="3" id="KW-0812">Transmembrane</keyword>
<reference evidence="5" key="1">
    <citation type="journal article" date="2012" name="Nature">
        <title>The oyster genome reveals stress adaptation and complexity of shell formation.</title>
        <authorList>
            <person name="Zhang G."/>
            <person name="Fang X."/>
            <person name="Guo X."/>
            <person name="Li L."/>
            <person name="Luo R."/>
            <person name="Xu F."/>
            <person name="Yang P."/>
            <person name="Zhang L."/>
            <person name="Wang X."/>
            <person name="Qi H."/>
            <person name="Xiong Z."/>
            <person name="Que H."/>
            <person name="Xie Y."/>
            <person name="Holland P.W."/>
            <person name="Paps J."/>
            <person name="Zhu Y."/>
            <person name="Wu F."/>
            <person name="Chen Y."/>
            <person name="Wang J."/>
            <person name="Peng C."/>
            <person name="Meng J."/>
            <person name="Yang L."/>
            <person name="Liu J."/>
            <person name="Wen B."/>
            <person name="Zhang N."/>
            <person name="Huang Z."/>
            <person name="Zhu Q."/>
            <person name="Feng Y."/>
            <person name="Mount A."/>
            <person name="Hedgecock D."/>
            <person name="Xu Z."/>
            <person name="Liu Y."/>
            <person name="Domazet-Loso T."/>
            <person name="Du Y."/>
            <person name="Sun X."/>
            <person name="Zhang S."/>
            <person name="Liu B."/>
            <person name="Cheng P."/>
            <person name="Jiang X."/>
            <person name="Li J."/>
            <person name="Fan D."/>
            <person name="Wang W."/>
            <person name="Fu W."/>
            <person name="Wang T."/>
            <person name="Wang B."/>
            <person name="Zhang J."/>
            <person name="Peng Z."/>
            <person name="Li Y."/>
            <person name="Li N."/>
            <person name="Wang J."/>
            <person name="Chen M."/>
            <person name="He Y."/>
            <person name="Tan F."/>
            <person name="Song X."/>
            <person name="Zheng Q."/>
            <person name="Huang R."/>
            <person name="Yang H."/>
            <person name="Du X."/>
            <person name="Chen L."/>
            <person name="Yang M."/>
            <person name="Gaffney P.M."/>
            <person name="Wang S."/>
            <person name="Luo L."/>
            <person name="She Z."/>
            <person name="Ming Y."/>
            <person name="Huang W."/>
            <person name="Zhang S."/>
            <person name="Huang B."/>
            <person name="Zhang Y."/>
            <person name="Qu T."/>
            <person name="Ni P."/>
            <person name="Miao G."/>
            <person name="Wang J."/>
            <person name="Wang Q."/>
            <person name="Steinberg C.E."/>
            <person name="Wang H."/>
            <person name="Li N."/>
            <person name="Qian L."/>
            <person name="Zhang G."/>
            <person name="Li Y."/>
            <person name="Yang H."/>
            <person name="Liu X."/>
            <person name="Wang J."/>
            <person name="Yin Y."/>
            <person name="Wang J."/>
        </authorList>
    </citation>
    <scope>NUCLEOTIDE SEQUENCE [LARGE SCALE GENOMIC DNA]</scope>
    <source>
        <strain evidence="5">05x7-T-G4-1.051#20</strain>
    </source>
</reference>
<proteinExistence type="predicted"/>
<protein>
    <submittedName>
        <fullName evidence="5">Monocarboxylate transporter 10</fullName>
    </submittedName>
</protein>
<feature type="transmembrane region" description="Helical" evidence="3">
    <location>
        <begin position="279"/>
        <end position="296"/>
    </location>
</feature>
<dbReference type="EMBL" id="JH818724">
    <property type="protein sequence ID" value="EKC19070.1"/>
    <property type="molecule type" value="Genomic_DNA"/>
</dbReference>
<dbReference type="Pfam" id="PF07690">
    <property type="entry name" value="MFS_1"/>
    <property type="match status" value="1"/>
</dbReference>
<feature type="compositionally biased region" description="Low complexity" evidence="2">
    <location>
        <begin position="802"/>
        <end position="813"/>
    </location>
</feature>
<feature type="transmembrane region" description="Helical" evidence="3">
    <location>
        <begin position="32"/>
        <end position="60"/>
    </location>
</feature>
<feature type="transmembrane region" description="Helical" evidence="3">
    <location>
        <begin position="399"/>
        <end position="421"/>
    </location>
</feature>
<evidence type="ECO:0000256" key="1">
    <source>
        <dbReference type="ARBA" id="ARBA00004141"/>
    </source>
</evidence>
<feature type="transmembrane region" description="Helical" evidence="3">
    <location>
        <begin position="366"/>
        <end position="387"/>
    </location>
</feature>
<evidence type="ECO:0000313" key="5">
    <source>
        <dbReference type="EMBL" id="EKC19070.1"/>
    </source>
</evidence>
<feature type="compositionally biased region" description="Polar residues" evidence="2">
    <location>
        <begin position="587"/>
        <end position="661"/>
    </location>
</feature>
<feature type="transmembrane region" description="Helical" evidence="3">
    <location>
        <begin position="242"/>
        <end position="259"/>
    </location>
</feature>
<feature type="transmembrane region" description="Helical" evidence="3">
    <location>
        <begin position="131"/>
        <end position="152"/>
    </location>
</feature>
<dbReference type="GO" id="GO:0016020">
    <property type="term" value="C:membrane"/>
    <property type="evidence" value="ECO:0007669"/>
    <property type="project" value="UniProtKB-SubCell"/>
</dbReference>
<feature type="transmembrane region" description="Helical" evidence="3">
    <location>
        <begin position="99"/>
        <end position="119"/>
    </location>
</feature>
<dbReference type="InParanoid" id="K1PRR1"/>
<accession>K1PRR1</accession>
<evidence type="ECO:0000256" key="3">
    <source>
        <dbReference type="SAM" id="Phobius"/>
    </source>
</evidence>
<sequence length="837" mass="90461">MAKKEKALLCDDEESNNTENDAQGFTKDSWRAFLVCFSLLLSRAFVNGVLHSWGFFLVAFVRDMKSSRERAAWIGSVAYGLSMTFGPVASALVNRFGHRVVMITGGILCSIAVFGSSFVTELGQMFGSFSVIYGIGACMSISPTMTIAPNYFDKYMTLAVGLMTAGSSVGTLIMAPLSQALIDAIGWRNTFRCFAGTCLFSAACCCLVRPLPSAATETPLETIKQSPAGKLMKELKLWKNRVFIIWTCAVTCVMFGYYIPYVHLVSYAQDIGIPPEKGSMLIMVLGISTAIGRIMFGKIVGLGVLNRLHMHQLSMVVTGTAVMMLPMIRSFTGIILYVVIIGLVDGCYVVLLPVLTVSLMAGENSVTAWGFLIGTSSVTFTLGPPVAGALYDALGSYNVAFHCAGIPVISGALILFFIPWAQRTSRSVNAMVVVSDLDCPDREKYDFADDLVERAKSGRELRSMSVGNDGFVDIAHIDLRFPDQEEPSQGNLRDQGTSMSPENIKHVPQDLGQAISMLQENARLISEMLANCNPQPRADTAQHENWSAKSRSEMVQPTALDIQPQKMISIMSIPGGLTISHWEPRAPNQSDSVSNPPSMMSSQSYLQNAQSFHSRNISDFGSPGTQAYSPQQHHHQNVATVTSPSGRTTNPFLTSPSQTVPIKQDPVDMTASDKINIELSKKSSSDRARGTESPSTSKYLSPPSPQGPIKSPKHSGTSGLSPRPTVISPVLCPIPEVTNKHAIDIHPPAPRADEVSAEIDLDTWIDNSPNDPDLCLRQNSTSGQELVALPCGSTGTSSDMGVQSDSNSSVKESVSAASAREIDVFTHLFDDQEDQAT</sequence>
<feature type="region of interest" description="Disordered" evidence="2">
    <location>
        <begin position="1"/>
        <end position="22"/>
    </location>
</feature>
<dbReference type="PROSITE" id="PS50850">
    <property type="entry name" value="MFS"/>
    <property type="match status" value="1"/>
</dbReference>
<dbReference type="HOGENOM" id="CLU_339565_0_0_1"/>
<dbReference type="InterPro" id="IPR020846">
    <property type="entry name" value="MFS_dom"/>
</dbReference>
<gene>
    <name evidence="5" type="ORF">CGI_10009757</name>
</gene>
<dbReference type="InterPro" id="IPR036259">
    <property type="entry name" value="MFS_trans_sf"/>
</dbReference>
<evidence type="ECO:0000259" key="4">
    <source>
        <dbReference type="PROSITE" id="PS50850"/>
    </source>
</evidence>
<feature type="transmembrane region" description="Helical" evidence="3">
    <location>
        <begin position="72"/>
        <end position="93"/>
    </location>
</feature>
<dbReference type="InterPro" id="IPR050327">
    <property type="entry name" value="Proton-linked_MCT"/>
</dbReference>
<dbReference type="SUPFAM" id="SSF103473">
    <property type="entry name" value="MFS general substrate transporter"/>
    <property type="match status" value="1"/>
</dbReference>
<dbReference type="Gene3D" id="1.20.1250.20">
    <property type="entry name" value="MFS general substrate transporter like domains"/>
    <property type="match status" value="1"/>
</dbReference>
<comment type="subcellular location">
    <subcellularLocation>
        <location evidence="1">Membrane</location>
        <topology evidence="1">Multi-pass membrane protein</topology>
    </subcellularLocation>
</comment>
<feature type="transmembrane region" description="Helical" evidence="3">
    <location>
        <begin position="334"/>
        <end position="354"/>
    </location>
</feature>
<feature type="domain" description="Major facilitator superfamily (MFS) profile" evidence="4">
    <location>
        <begin position="32"/>
        <end position="422"/>
    </location>
</feature>
<dbReference type="AlphaFoldDB" id="K1PRR1"/>
<feature type="region of interest" description="Disordered" evidence="2">
    <location>
        <begin position="792"/>
        <end position="813"/>
    </location>
</feature>
<dbReference type="OrthoDB" id="6499973at2759"/>